<organism evidence="2 3">
    <name type="scientific">Candidatus Giovannonibacteria bacterium GW2011_GWA2_44_13b</name>
    <dbReference type="NCBI Taxonomy" id="1618647"/>
    <lineage>
        <taxon>Bacteria</taxon>
        <taxon>Candidatus Giovannoniibacteriota</taxon>
    </lineage>
</organism>
<dbReference type="PANTHER" id="PTHR34322:SF2">
    <property type="entry name" value="TRANSPOSASE IS200-LIKE DOMAIN-CONTAINING PROTEIN"/>
    <property type="match status" value="1"/>
</dbReference>
<name>A0A0G1H0B0_9BACT</name>
<accession>A0A0G1H0B0</accession>
<dbReference type="Pfam" id="PF01797">
    <property type="entry name" value="Y1_Tnp"/>
    <property type="match status" value="1"/>
</dbReference>
<evidence type="ECO:0000259" key="1">
    <source>
        <dbReference type="SMART" id="SM01321"/>
    </source>
</evidence>
<dbReference type="GO" id="GO:0004803">
    <property type="term" value="F:transposase activity"/>
    <property type="evidence" value="ECO:0007669"/>
    <property type="project" value="InterPro"/>
</dbReference>
<feature type="domain" description="Transposase IS200-like" evidence="1">
    <location>
        <begin position="7"/>
        <end position="142"/>
    </location>
</feature>
<dbReference type="SMART" id="SM01321">
    <property type="entry name" value="Y1_Tnp"/>
    <property type="match status" value="1"/>
</dbReference>
<dbReference type="GO" id="GO:0003677">
    <property type="term" value="F:DNA binding"/>
    <property type="evidence" value="ECO:0007669"/>
    <property type="project" value="InterPro"/>
</dbReference>
<protein>
    <recommendedName>
        <fullName evidence="1">Transposase IS200-like domain-containing protein</fullName>
    </recommendedName>
</protein>
<sequence length="229" mass="27147">MNRAKPTVGEIYHIFNRGVEKRLIFNNDADRKRFLDCLYAFNDSSPAFNFGRDLIEVGLQSDREKLVEIMAFALMPNHYHLMLRGLTENGITDFMRKLGTGYTNYFNTKYDRVGPLFQGKYKAVLIKDQRQFMYLPYYIHLNPLDLIDKKWRDGRMVNVKKAQQFLETYKWSSYKDYIGKKNFSDVIDKKFLSEFFENPEHYKTDMFEWLKDGNLKEISDIALESTGEA</sequence>
<proteinExistence type="predicted"/>
<dbReference type="Gene3D" id="3.30.70.1290">
    <property type="entry name" value="Transposase IS200-like"/>
    <property type="match status" value="1"/>
</dbReference>
<dbReference type="GO" id="GO:0006313">
    <property type="term" value="P:DNA transposition"/>
    <property type="evidence" value="ECO:0007669"/>
    <property type="project" value="InterPro"/>
</dbReference>
<evidence type="ECO:0000313" key="2">
    <source>
        <dbReference type="EMBL" id="KKT40836.1"/>
    </source>
</evidence>
<dbReference type="AlphaFoldDB" id="A0A0G1H0B0"/>
<dbReference type="SUPFAM" id="SSF143422">
    <property type="entry name" value="Transposase IS200-like"/>
    <property type="match status" value="1"/>
</dbReference>
<dbReference type="InterPro" id="IPR036515">
    <property type="entry name" value="Transposase_17_sf"/>
</dbReference>
<dbReference type="EMBL" id="LCHU01000017">
    <property type="protein sequence ID" value="KKT40836.1"/>
    <property type="molecule type" value="Genomic_DNA"/>
</dbReference>
<dbReference type="PANTHER" id="PTHR34322">
    <property type="entry name" value="TRANSPOSASE, Y1_TNP DOMAIN-CONTAINING"/>
    <property type="match status" value="1"/>
</dbReference>
<evidence type="ECO:0000313" key="3">
    <source>
        <dbReference type="Proteomes" id="UP000034736"/>
    </source>
</evidence>
<reference evidence="2 3" key="1">
    <citation type="journal article" date="2015" name="Nature">
        <title>rRNA introns, odd ribosomes, and small enigmatic genomes across a large radiation of phyla.</title>
        <authorList>
            <person name="Brown C.T."/>
            <person name="Hug L.A."/>
            <person name="Thomas B.C."/>
            <person name="Sharon I."/>
            <person name="Castelle C.J."/>
            <person name="Singh A."/>
            <person name="Wilkins M.J."/>
            <person name="Williams K.H."/>
            <person name="Banfield J.F."/>
        </authorList>
    </citation>
    <scope>NUCLEOTIDE SEQUENCE [LARGE SCALE GENOMIC DNA]</scope>
</reference>
<comment type="caution">
    <text evidence="2">The sequence shown here is derived from an EMBL/GenBank/DDBJ whole genome shotgun (WGS) entry which is preliminary data.</text>
</comment>
<dbReference type="Proteomes" id="UP000034736">
    <property type="component" value="Unassembled WGS sequence"/>
</dbReference>
<dbReference type="InterPro" id="IPR002686">
    <property type="entry name" value="Transposase_17"/>
</dbReference>
<gene>
    <name evidence="2" type="ORF">UW30_C0017G0006</name>
</gene>